<dbReference type="GO" id="GO:0050660">
    <property type="term" value="F:flavin adenine dinucleotide binding"/>
    <property type="evidence" value="ECO:0007669"/>
    <property type="project" value="TreeGrafter"/>
</dbReference>
<dbReference type="Gene3D" id="3.40.50.970">
    <property type="match status" value="1"/>
</dbReference>
<reference evidence="3 4" key="1">
    <citation type="submission" date="2019-03" db="EMBL/GenBank/DDBJ databases">
        <title>Genomic Encyclopedia of Type Strains, Phase IV (KMG-IV): sequencing the most valuable type-strain genomes for metagenomic binning, comparative biology and taxonomic classification.</title>
        <authorList>
            <person name="Goeker M."/>
        </authorList>
    </citation>
    <scope>NUCLEOTIDE SEQUENCE [LARGE SCALE GENOMIC DNA]</scope>
    <source>
        <strain evidence="3 4">DSM 15969</strain>
    </source>
</reference>
<sequence>MKKNMSEQIIQYLEDRGVEHIFGLCGHTNIAFLAALSKSKKIKFINVRHEQIASHAADGYARVTKRLELIRFTQKVLENDAARQNGVIKGIDGPEVLSDILQGCFILM</sequence>
<dbReference type="RefSeq" id="WP_207900634.1">
    <property type="nucleotide sequence ID" value="NZ_SLUI01000002.1"/>
</dbReference>
<protein>
    <submittedName>
        <fullName evidence="3">Thiamine pyrophosphate-dependent enzyme</fullName>
    </submittedName>
</protein>
<accession>A0A4R1Q999</accession>
<evidence type="ECO:0000313" key="3">
    <source>
        <dbReference type="EMBL" id="TCL39226.1"/>
    </source>
</evidence>
<keyword evidence="4" id="KW-1185">Reference proteome</keyword>
<dbReference type="GO" id="GO:0005948">
    <property type="term" value="C:acetolactate synthase complex"/>
    <property type="evidence" value="ECO:0007669"/>
    <property type="project" value="TreeGrafter"/>
</dbReference>
<dbReference type="AlphaFoldDB" id="A0A4R1Q999"/>
<feature type="domain" description="Thiamine pyrophosphate enzyme N-terminal TPP-binding" evidence="2">
    <location>
        <begin position="4"/>
        <end position="68"/>
    </location>
</feature>
<dbReference type="InterPro" id="IPR029061">
    <property type="entry name" value="THDP-binding"/>
</dbReference>
<gene>
    <name evidence="3" type="ORF">EV210_102136</name>
</gene>
<dbReference type="GO" id="GO:0003984">
    <property type="term" value="F:acetolactate synthase activity"/>
    <property type="evidence" value="ECO:0007669"/>
    <property type="project" value="TreeGrafter"/>
</dbReference>
<dbReference type="PANTHER" id="PTHR18968:SF13">
    <property type="entry name" value="ACETOLACTATE SYNTHASE CATALYTIC SUBUNIT, MITOCHONDRIAL"/>
    <property type="match status" value="1"/>
</dbReference>
<dbReference type="InterPro" id="IPR045229">
    <property type="entry name" value="TPP_enz"/>
</dbReference>
<dbReference type="GO" id="GO:0009099">
    <property type="term" value="P:L-valine biosynthetic process"/>
    <property type="evidence" value="ECO:0007669"/>
    <property type="project" value="TreeGrafter"/>
</dbReference>
<comment type="caution">
    <text evidence="3">The sequence shown here is derived from an EMBL/GenBank/DDBJ whole genome shotgun (WGS) entry which is preliminary data.</text>
</comment>
<dbReference type="InterPro" id="IPR012001">
    <property type="entry name" value="Thiamin_PyroP_enz_TPP-bd_dom"/>
</dbReference>
<dbReference type="Pfam" id="PF02776">
    <property type="entry name" value="TPP_enzyme_N"/>
    <property type="match status" value="1"/>
</dbReference>
<dbReference type="PANTHER" id="PTHR18968">
    <property type="entry name" value="THIAMINE PYROPHOSPHATE ENZYMES"/>
    <property type="match status" value="1"/>
</dbReference>
<organism evidence="3 4">
    <name type="scientific">Anaerospora hongkongensis</name>
    <dbReference type="NCBI Taxonomy" id="244830"/>
    <lineage>
        <taxon>Bacteria</taxon>
        <taxon>Bacillati</taxon>
        <taxon>Bacillota</taxon>
        <taxon>Negativicutes</taxon>
        <taxon>Selenomonadales</taxon>
        <taxon>Sporomusaceae</taxon>
        <taxon>Anaerospora</taxon>
    </lineage>
</organism>
<evidence type="ECO:0000313" key="4">
    <source>
        <dbReference type="Proteomes" id="UP000295063"/>
    </source>
</evidence>
<evidence type="ECO:0000259" key="2">
    <source>
        <dbReference type="Pfam" id="PF02776"/>
    </source>
</evidence>
<dbReference type="EMBL" id="SLUI01000002">
    <property type="protein sequence ID" value="TCL39226.1"/>
    <property type="molecule type" value="Genomic_DNA"/>
</dbReference>
<comment type="similarity">
    <text evidence="1">Belongs to the TPP enzyme family.</text>
</comment>
<dbReference type="SUPFAM" id="SSF52518">
    <property type="entry name" value="Thiamin diphosphate-binding fold (THDP-binding)"/>
    <property type="match status" value="1"/>
</dbReference>
<dbReference type="GO" id="GO:0030976">
    <property type="term" value="F:thiamine pyrophosphate binding"/>
    <property type="evidence" value="ECO:0007669"/>
    <property type="project" value="InterPro"/>
</dbReference>
<dbReference type="CDD" id="cd07035">
    <property type="entry name" value="TPP_PYR_POX_like"/>
    <property type="match status" value="1"/>
</dbReference>
<dbReference type="Proteomes" id="UP000295063">
    <property type="component" value="Unassembled WGS sequence"/>
</dbReference>
<dbReference type="GO" id="GO:0009097">
    <property type="term" value="P:isoleucine biosynthetic process"/>
    <property type="evidence" value="ECO:0007669"/>
    <property type="project" value="TreeGrafter"/>
</dbReference>
<evidence type="ECO:0000256" key="1">
    <source>
        <dbReference type="ARBA" id="ARBA00007812"/>
    </source>
</evidence>
<proteinExistence type="inferred from homology"/>
<name>A0A4R1Q999_9FIRM</name>